<comment type="caution">
    <text evidence="1">The sequence shown here is derived from an EMBL/GenBank/DDBJ whole genome shotgun (WGS) entry which is preliminary data.</text>
</comment>
<accession>A0A9P9GS92</accession>
<protein>
    <submittedName>
        <fullName evidence="1">Uncharacterized protein</fullName>
    </submittedName>
</protein>
<evidence type="ECO:0000313" key="1">
    <source>
        <dbReference type="EMBL" id="KAH7243788.1"/>
    </source>
</evidence>
<dbReference type="Proteomes" id="UP000736672">
    <property type="component" value="Unassembled WGS sequence"/>
</dbReference>
<organism evidence="1 2">
    <name type="scientific">Fusarium solani</name>
    <name type="common">Filamentous fungus</name>
    <dbReference type="NCBI Taxonomy" id="169388"/>
    <lineage>
        <taxon>Eukaryota</taxon>
        <taxon>Fungi</taxon>
        <taxon>Dikarya</taxon>
        <taxon>Ascomycota</taxon>
        <taxon>Pezizomycotina</taxon>
        <taxon>Sordariomycetes</taxon>
        <taxon>Hypocreomycetidae</taxon>
        <taxon>Hypocreales</taxon>
        <taxon>Nectriaceae</taxon>
        <taxon>Fusarium</taxon>
        <taxon>Fusarium solani species complex</taxon>
    </lineage>
</organism>
<dbReference type="AlphaFoldDB" id="A0A9P9GS92"/>
<evidence type="ECO:0000313" key="2">
    <source>
        <dbReference type="Proteomes" id="UP000736672"/>
    </source>
</evidence>
<keyword evidence="2" id="KW-1185">Reference proteome</keyword>
<reference evidence="1" key="1">
    <citation type="journal article" date="2021" name="Nat. Commun.">
        <title>Genetic determinants of endophytism in the Arabidopsis root mycobiome.</title>
        <authorList>
            <person name="Mesny F."/>
            <person name="Miyauchi S."/>
            <person name="Thiergart T."/>
            <person name="Pickel B."/>
            <person name="Atanasova L."/>
            <person name="Karlsson M."/>
            <person name="Huettel B."/>
            <person name="Barry K.W."/>
            <person name="Haridas S."/>
            <person name="Chen C."/>
            <person name="Bauer D."/>
            <person name="Andreopoulos W."/>
            <person name="Pangilinan J."/>
            <person name="LaButti K."/>
            <person name="Riley R."/>
            <person name="Lipzen A."/>
            <person name="Clum A."/>
            <person name="Drula E."/>
            <person name="Henrissat B."/>
            <person name="Kohler A."/>
            <person name="Grigoriev I.V."/>
            <person name="Martin F.M."/>
            <person name="Hacquard S."/>
        </authorList>
    </citation>
    <scope>NUCLEOTIDE SEQUENCE</scope>
    <source>
        <strain evidence="1">FSSC 5 MPI-SDFR-AT-0091</strain>
    </source>
</reference>
<gene>
    <name evidence="1" type="ORF">B0J15DRAFT_501136</name>
</gene>
<dbReference type="EMBL" id="JAGTJS010000018">
    <property type="protein sequence ID" value="KAH7243788.1"/>
    <property type="molecule type" value="Genomic_DNA"/>
</dbReference>
<dbReference type="OrthoDB" id="4839430at2759"/>
<proteinExistence type="predicted"/>
<name>A0A9P9GS92_FUSSL</name>
<sequence>MLPLAPQAAALPSTRDNRMVCLPPANCRPIGNCEFCCAQDVVPDSANGYAHDTRCPAG</sequence>